<dbReference type="OrthoDB" id="5511684at2759"/>
<proteinExistence type="predicted"/>
<feature type="domain" description="HNH nuclease" evidence="1">
    <location>
        <begin position="72"/>
        <end position="121"/>
    </location>
</feature>
<dbReference type="Pfam" id="PF13391">
    <property type="entry name" value="HNH_2"/>
    <property type="match status" value="1"/>
</dbReference>
<evidence type="ECO:0000313" key="3">
    <source>
        <dbReference type="Proteomes" id="UP001149813"/>
    </source>
</evidence>
<evidence type="ECO:0000313" key="2">
    <source>
        <dbReference type="EMBL" id="KAJ1725194.1"/>
    </source>
</evidence>
<reference evidence="2" key="1">
    <citation type="submission" date="2022-07" db="EMBL/GenBank/DDBJ databases">
        <title>Phylogenomic reconstructions and comparative analyses of Kickxellomycotina fungi.</title>
        <authorList>
            <person name="Reynolds N.K."/>
            <person name="Stajich J.E."/>
            <person name="Barry K."/>
            <person name="Grigoriev I.V."/>
            <person name="Crous P."/>
            <person name="Smith M.E."/>
        </authorList>
    </citation>
    <scope>NUCLEOTIDE SEQUENCE</scope>
    <source>
        <strain evidence="2">NBRC 32514</strain>
    </source>
</reference>
<sequence length="292" mass="32723">MLSRTKAIYENCRVLDMSGNLLFKAGRKRLDWYLSRSLARELDAETIQLTFAHRGDGRASEPFYLQDMRNTCVVCGGSTQLTLHHIVPAQYRQHMPEQVKSHSSHDLLPLCTQCHDAYERHAGLLKRHLAECFNAPLLGIGWIDRPDINKAVKAAAALLSGNPRIPQERLDELRRVVRQVCINRSDLFSAEMQRYLDTVRNGDGTRDVSANGALMQELCAMEVRVAGPEFRAHGVLVVEAVLGSRAASGLCRECRALVDGGIAALVVRWRRHFVEHAAPAHLPDHWSVDYAV</sequence>
<accession>A0A9W7Y772</accession>
<evidence type="ECO:0000259" key="1">
    <source>
        <dbReference type="Pfam" id="PF13391"/>
    </source>
</evidence>
<name>A0A9W7Y772_9FUNG</name>
<dbReference type="AlphaFoldDB" id="A0A9W7Y772"/>
<keyword evidence="3" id="KW-1185">Reference proteome</keyword>
<gene>
    <name evidence="2" type="ORF">LPJ53_000617</name>
</gene>
<comment type="caution">
    <text evidence="2">The sequence shown here is derived from an EMBL/GenBank/DDBJ whole genome shotgun (WGS) entry which is preliminary data.</text>
</comment>
<dbReference type="EMBL" id="JANBOJ010000010">
    <property type="protein sequence ID" value="KAJ1725194.1"/>
    <property type="molecule type" value="Genomic_DNA"/>
</dbReference>
<dbReference type="InterPro" id="IPR003615">
    <property type="entry name" value="HNH_nuc"/>
</dbReference>
<protein>
    <recommendedName>
        <fullName evidence="1">HNH nuclease domain-containing protein</fullName>
    </recommendedName>
</protein>
<organism evidence="2 3">
    <name type="scientific">Coemansia erecta</name>
    <dbReference type="NCBI Taxonomy" id="147472"/>
    <lineage>
        <taxon>Eukaryota</taxon>
        <taxon>Fungi</taxon>
        <taxon>Fungi incertae sedis</taxon>
        <taxon>Zoopagomycota</taxon>
        <taxon>Kickxellomycotina</taxon>
        <taxon>Kickxellomycetes</taxon>
        <taxon>Kickxellales</taxon>
        <taxon>Kickxellaceae</taxon>
        <taxon>Coemansia</taxon>
    </lineage>
</organism>
<dbReference type="Proteomes" id="UP001149813">
    <property type="component" value="Unassembled WGS sequence"/>
</dbReference>